<sequence>MRAEYGPAGKPGGVKSWHITVGNATTAMCGHELETEAEVREPVRWAEEPGLNCHTCGALFLREVPYLPSEHLYREQP</sequence>
<dbReference type="AlphaFoldDB" id="A0AB33JWD8"/>
<dbReference type="EMBL" id="AP035881">
    <property type="protein sequence ID" value="BFP46907.1"/>
    <property type="molecule type" value="Genomic_DNA"/>
</dbReference>
<proteinExistence type="predicted"/>
<accession>A0AB33JWD8</accession>
<gene>
    <name evidence="1" type="ORF">KCMC57_32750</name>
</gene>
<organism evidence="1">
    <name type="scientific">Kitasatospora sp. CMC57</name>
    <dbReference type="NCBI Taxonomy" id="3231513"/>
    <lineage>
        <taxon>Bacteria</taxon>
        <taxon>Bacillati</taxon>
        <taxon>Actinomycetota</taxon>
        <taxon>Actinomycetes</taxon>
        <taxon>Kitasatosporales</taxon>
        <taxon>Streptomycetaceae</taxon>
        <taxon>Kitasatospora</taxon>
    </lineage>
</organism>
<name>A0AB33JWD8_9ACTN</name>
<evidence type="ECO:0000313" key="1">
    <source>
        <dbReference type="EMBL" id="BFP46907.1"/>
    </source>
</evidence>
<reference evidence="1" key="1">
    <citation type="submission" date="2024-07" db="EMBL/GenBank/DDBJ databases">
        <title>Complete genome sequences of cellulolytic bacteria, Kitasatospora sp. CMC57 and Streptomyces sp. CMC78, isolated from Japanese agricultural soil.</title>
        <authorList>
            <person name="Hashimoto T."/>
            <person name="Ito M."/>
            <person name="Iwamoto M."/>
            <person name="Fukahori D."/>
            <person name="Shoda T."/>
            <person name="Sakoda M."/>
            <person name="Morohoshi T."/>
            <person name="Mitsuboshi M."/>
            <person name="Nishizawa T."/>
        </authorList>
    </citation>
    <scope>NUCLEOTIDE SEQUENCE</scope>
    <source>
        <strain evidence="1">CMC57</strain>
    </source>
</reference>
<protein>
    <submittedName>
        <fullName evidence="1">Uncharacterized protein</fullName>
    </submittedName>
</protein>